<keyword evidence="9" id="KW-0963">Cytoplasm</keyword>
<evidence type="ECO:0000256" key="1">
    <source>
        <dbReference type="ARBA" id="ARBA00001946"/>
    </source>
</evidence>
<dbReference type="InterPro" id="IPR008731">
    <property type="entry name" value="PTS_EIN"/>
</dbReference>
<dbReference type="Proteomes" id="UP001500839">
    <property type="component" value="Unassembled WGS sequence"/>
</dbReference>
<keyword evidence="7 9" id="KW-0460">Magnesium</keyword>
<keyword evidence="4 9" id="KW-0808">Transferase</keyword>
<name>A0ABP9CRI8_9ACTN</name>
<dbReference type="Pfam" id="PF00391">
    <property type="entry name" value="PEP-utilizers"/>
    <property type="match status" value="1"/>
</dbReference>
<dbReference type="PIRSF" id="PIRSF000732">
    <property type="entry name" value="PTS_enzyme_I"/>
    <property type="match status" value="1"/>
</dbReference>
<evidence type="ECO:0000313" key="14">
    <source>
        <dbReference type="Proteomes" id="UP001500839"/>
    </source>
</evidence>
<dbReference type="Pfam" id="PF02896">
    <property type="entry name" value="PEP-utilizers_C"/>
    <property type="match status" value="1"/>
</dbReference>
<dbReference type="PANTHER" id="PTHR46244:SF3">
    <property type="entry name" value="PHOSPHOENOLPYRUVATE-PROTEIN PHOSPHOTRANSFERASE"/>
    <property type="match status" value="1"/>
</dbReference>
<dbReference type="RefSeq" id="WP_200175111.1">
    <property type="nucleotide sequence ID" value="NZ_BAABKQ010000001.1"/>
</dbReference>
<evidence type="ECO:0000256" key="9">
    <source>
        <dbReference type="PIRNR" id="PIRNR000732"/>
    </source>
</evidence>
<gene>
    <name evidence="13" type="ORF">GCM10023353_22210</name>
</gene>
<sequence>MYEDDAAVVPATGEAIARATEPGGAASGASFGGQVLAGTPVVPGLAYGPVIRIAADRPDPGPGYEVAADARDAQAAAFDEAARTVAERLRKRASAASGAAAEVLQATAAMAEDRGWCAAVRKAVAAGSPAPHAVAAVTAEFSVMFEKVGGLMAERITDLEDVRDRVLAEILGVPEPGIPVPPRPSVLVADDLAPADTSGLDPESIIALVTRRGGPTSHTAIIARQLGIPCVVAVPGAMELAPGTLVLVDGGEGSVAVEPPHADTESRIARWREDAAAIHEWTGPGATADGHAVALLANVQDGASAEVAASAPVEGVGLLRTELAFLDRDAEPSVAEQAEEYSRVLDAFEGRKVVIRTLDAGSDKPLRFVDHGEEANPALGVRGIRVARSSPALLSRQLEAISLAARGRDADGGAGAAMVMAPMVATVDEARTFAAEVRAAGLVPGVMIEVPAAAVLADRILEEVDFVSIGTNDLTQYVMAADRMSGELAEFSDPWQPAVLALVAGVARAGRRAGKPVGVCGEAAADPALACVLTGLGVTSLSAAPAAIRQVGVALERVTHACCEAAADAALGASSAPAAREAARAALTG</sequence>
<organism evidence="13 14">
    <name type="scientific">Tomitella cavernea</name>
    <dbReference type="NCBI Taxonomy" id="1387982"/>
    <lineage>
        <taxon>Bacteria</taxon>
        <taxon>Bacillati</taxon>
        <taxon>Actinomycetota</taxon>
        <taxon>Actinomycetes</taxon>
        <taxon>Mycobacteriales</taxon>
        <taxon>Tomitella</taxon>
    </lineage>
</organism>
<comment type="catalytic activity">
    <reaction evidence="9">
        <text>L-histidyl-[protein] + phosphoenolpyruvate = N(pros)-phospho-L-histidyl-[protein] + pyruvate</text>
        <dbReference type="Rhea" id="RHEA:23880"/>
        <dbReference type="Rhea" id="RHEA-COMP:9745"/>
        <dbReference type="Rhea" id="RHEA-COMP:9746"/>
        <dbReference type="ChEBI" id="CHEBI:15361"/>
        <dbReference type="ChEBI" id="CHEBI:29979"/>
        <dbReference type="ChEBI" id="CHEBI:58702"/>
        <dbReference type="ChEBI" id="CHEBI:64837"/>
        <dbReference type="EC" id="2.7.3.9"/>
    </reaction>
</comment>
<dbReference type="InterPro" id="IPR008279">
    <property type="entry name" value="PEP-util_enz_mobile_dom"/>
</dbReference>
<dbReference type="Pfam" id="PF05524">
    <property type="entry name" value="PEP-utilisers_N"/>
    <property type="match status" value="1"/>
</dbReference>
<dbReference type="InterPro" id="IPR018274">
    <property type="entry name" value="PEP_util_AS"/>
</dbReference>
<dbReference type="InterPro" id="IPR024692">
    <property type="entry name" value="PTS_EI"/>
</dbReference>
<evidence type="ECO:0000259" key="12">
    <source>
        <dbReference type="Pfam" id="PF05524"/>
    </source>
</evidence>
<dbReference type="SUPFAM" id="SSF52009">
    <property type="entry name" value="Phosphohistidine domain"/>
    <property type="match status" value="1"/>
</dbReference>
<reference evidence="14" key="1">
    <citation type="journal article" date="2019" name="Int. J. Syst. Evol. Microbiol.">
        <title>The Global Catalogue of Microorganisms (GCM) 10K type strain sequencing project: providing services to taxonomists for standard genome sequencing and annotation.</title>
        <authorList>
            <consortium name="The Broad Institute Genomics Platform"/>
            <consortium name="The Broad Institute Genome Sequencing Center for Infectious Disease"/>
            <person name="Wu L."/>
            <person name="Ma J."/>
        </authorList>
    </citation>
    <scope>NUCLEOTIDE SEQUENCE [LARGE SCALE GENOMIC DNA]</scope>
    <source>
        <strain evidence="14">JCM 18542</strain>
    </source>
</reference>
<dbReference type="PRINTS" id="PR01736">
    <property type="entry name" value="PHPHTRNFRASE"/>
</dbReference>
<dbReference type="PROSITE" id="PS00742">
    <property type="entry name" value="PEP_ENZYMES_2"/>
    <property type="match status" value="1"/>
</dbReference>
<feature type="domain" description="PEP-utilising enzyme C-terminal" evidence="11">
    <location>
        <begin position="284"/>
        <end position="556"/>
    </location>
</feature>
<evidence type="ECO:0000313" key="13">
    <source>
        <dbReference type="EMBL" id="GAA4815840.1"/>
    </source>
</evidence>
<dbReference type="InterPro" id="IPR050499">
    <property type="entry name" value="PEP-utilizing_PTS_enzyme"/>
</dbReference>
<evidence type="ECO:0000256" key="7">
    <source>
        <dbReference type="ARBA" id="ARBA00022842"/>
    </source>
</evidence>
<dbReference type="InterPro" id="IPR036618">
    <property type="entry name" value="PtsI_HPr-bd_sf"/>
</dbReference>
<dbReference type="InterPro" id="IPR000121">
    <property type="entry name" value="PEP_util_C"/>
</dbReference>
<evidence type="ECO:0000259" key="10">
    <source>
        <dbReference type="Pfam" id="PF00391"/>
    </source>
</evidence>
<dbReference type="InterPro" id="IPR036637">
    <property type="entry name" value="Phosphohistidine_dom_sf"/>
</dbReference>
<evidence type="ECO:0000256" key="2">
    <source>
        <dbReference type="ARBA" id="ARBA00007837"/>
    </source>
</evidence>
<keyword evidence="5 9" id="KW-0479">Metal-binding</keyword>
<evidence type="ECO:0000256" key="5">
    <source>
        <dbReference type="ARBA" id="ARBA00022723"/>
    </source>
</evidence>
<dbReference type="PANTHER" id="PTHR46244">
    <property type="entry name" value="PHOSPHOENOLPYRUVATE-PROTEIN PHOSPHOTRANSFERASE"/>
    <property type="match status" value="1"/>
</dbReference>
<dbReference type="EMBL" id="BAABKQ010000001">
    <property type="protein sequence ID" value="GAA4815840.1"/>
    <property type="molecule type" value="Genomic_DNA"/>
</dbReference>
<proteinExistence type="inferred from homology"/>
<dbReference type="SUPFAM" id="SSF51621">
    <property type="entry name" value="Phosphoenolpyruvate/pyruvate domain"/>
    <property type="match status" value="1"/>
</dbReference>
<dbReference type="Gene3D" id="3.50.30.10">
    <property type="entry name" value="Phosphohistidine domain"/>
    <property type="match status" value="1"/>
</dbReference>
<dbReference type="InterPro" id="IPR015813">
    <property type="entry name" value="Pyrv/PenolPyrv_kinase-like_dom"/>
</dbReference>
<comment type="similarity">
    <text evidence="2 9">Belongs to the PEP-utilizing enzyme family.</text>
</comment>
<keyword evidence="9" id="KW-0813">Transport</keyword>
<keyword evidence="14" id="KW-1185">Reference proteome</keyword>
<protein>
    <recommendedName>
        <fullName evidence="3 9">Phosphoenolpyruvate-protein phosphotransferase</fullName>
        <ecNumber evidence="9">2.7.3.9</ecNumber>
    </recommendedName>
    <alternativeName>
        <fullName evidence="8 9">Phosphotransferase system, enzyme I</fullName>
    </alternativeName>
</protein>
<dbReference type="Gene3D" id="1.10.274.10">
    <property type="entry name" value="PtsI, HPr-binding domain"/>
    <property type="match status" value="1"/>
</dbReference>
<evidence type="ECO:0000256" key="8">
    <source>
        <dbReference type="ARBA" id="ARBA00033235"/>
    </source>
</evidence>
<dbReference type="PROSITE" id="PS00370">
    <property type="entry name" value="PEP_ENZYMES_PHOS_SITE"/>
    <property type="match status" value="1"/>
</dbReference>
<evidence type="ECO:0000259" key="11">
    <source>
        <dbReference type="Pfam" id="PF02896"/>
    </source>
</evidence>
<dbReference type="InterPro" id="IPR023151">
    <property type="entry name" value="PEP_util_CS"/>
</dbReference>
<comment type="function">
    <text evidence="9">General (non sugar-specific) component of the phosphoenolpyruvate-dependent sugar phosphotransferase system (sugar PTS). This major carbohydrate active-transport system catalyzes the phosphorylation of incoming sugar substrates concomitantly with their translocation across the cell membrane. Enzyme I transfers the phosphoryl group from phosphoenolpyruvate (PEP) to the phosphoryl carrier protein (HPr).</text>
</comment>
<accession>A0ABP9CRI8</accession>
<feature type="domain" description="PEP-utilising enzyme mobile" evidence="10">
    <location>
        <begin position="183"/>
        <end position="253"/>
    </location>
</feature>
<evidence type="ECO:0000256" key="4">
    <source>
        <dbReference type="ARBA" id="ARBA00022679"/>
    </source>
</evidence>
<feature type="domain" description="Phosphotransferase system enzyme I N-terminal" evidence="12">
    <location>
        <begin position="38"/>
        <end position="155"/>
    </location>
</feature>
<comment type="caution">
    <text evidence="13">The sequence shown here is derived from an EMBL/GenBank/DDBJ whole genome shotgun (WGS) entry which is preliminary data.</text>
</comment>
<comment type="cofactor">
    <cofactor evidence="1 9">
        <name>Mg(2+)</name>
        <dbReference type="ChEBI" id="CHEBI:18420"/>
    </cofactor>
</comment>
<dbReference type="Gene3D" id="3.20.20.60">
    <property type="entry name" value="Phosphoenolpyruvate-binding domains"/>
    <property type="match status" value="1"/>
</dbReference>
<evidence type="ECO:0000256" key="6">
    <source>
        <dbReference type="ARBA" id="ARBA00022777"/>
    </source>
</evidence>
<dbReference type="InterPro" id="IPR040442">
    <property type="entry name" value="Pyrv_kinase-like_dom_sf"/>
</dbReference>
<keyword evidence="9" id="KW-0762">Sugar transport</keyword>
<dbReference type="EC" id="2.7.3.9" evidence="9"/>
<keyword evidence="9" id="KW-0598">Phosphotransferase system</keyword>
<comment type="subcellular location">
    <subcellularLocation>
        <location evidence="9">Cytoplasm</location>
    </subcellularLocation>
</comment>
<keyword evidence="6 9" id="KW-0418">Kinase</keyword>
<evidence type="ECO:0000256" key="3">
    <source>
        <dbReference type="ARBA" id="ARBA00016544"/>
    </source>
</evidence>
<dbReference type="SUPFAM" id="SSF47831">
    <property type="entry name" value="Enzyme I of the PEP:sugar phosphotransferase system HPr-binding (sub)domain"/>
    <property type="match status" value="1"/>
</dbReference>